<dbReference type="GO" id="GO:0005315">
    <property type="term" value="F:phosphate transmembrane transporter activity"/>
    <property type="evidence" value="ECO:0007669"/>
    <property type="project" value="InterPro"/>
</dbReference>
<keyword evidence="7 10" id="KW-1133">Transmembrane helix</keyword>
<evidence type="ECO:0000259" key="11">
    <source>
        <dbReference type="PROSITE" id="PS50928"/>
    </source>
</evidence>
<dbReference type="InterPro" id="IPR011864">
    <property type="entry name" value="Phosphate_PstC"/>
</dbReference>
<feature type="domain" description="ABC transmembrane type-1" evidence="11">
    <location>
        <begin position="86"/>
        <end position="314"/>
    </location>
</feature>
<dbReference type="PANTHER" id="PTHR30425:SF1">
    <property type="entry name" value="PHOSPHATE TRANSPORT SYSTEM PERMEASE PROTEIN PSTC"/>
    <property type="match status" value="1"/>
</dbReference>
<dbReference type="Gene3D" id="1.10.3720.10">
    <property type="entry name" value="MetI-like"/>
    <property type="match status" value="1"/>
</dbReference>
<comment type="similarity">
    <text evidence="2">Belongs to the binding-protein-dependent transport system permease family. CysTW subfamily.</text>
</comment>
<evidence type="ECO:0000256" key="5">
    <source>
        <dbReference type="ARBA" id="ARBA00022592"/>
    </source>
</evidence>
<gene>
    <name evidence="12" type="ORF">UFOPK2242_00754</name>
</gene>
<keyword evidence="8 10" id="KW-0472">Membrane</keyword>
<dbReference type="InterPro" id="IPR000515">
    <property type="entry name" value="MetI-like"/>
</dbReference>
<dbReference type="PANTHER" id="PTHR30425">
    <property type="entry name" value="PHOSPHATE TRANSPORT SYSTEM PERMEASE PROTEIN PST"/>
    <property type="match status" value="1"/>
</dbReference>
<proteinExistence type="inferred from homology"/>
<feature type="transmembrane region" description="Helical" evidence="10">
    <location>
        <begin position="29"/>
        <end position="52"/>
    </location>
</feature>
<dbReference type="GO" id="GO:0006817">
    <property type="term" value="P:phosphate ion transport"/>
    <property type="evidence" value="ECO:0007669"/>
    <property type="project" value="UniProtKB-KW"/>
</dbReference>
<dbReference type="AlphaFoldDB" id="A0A6J6LA16"/>
<reference evidence="12" key="1">
    <citation type="submission" date="2020-05" db="EMBL/GenBank/DDBJ databases">
        <authorList>
            <person name="Chiriac C."/>
            <person name="Salcher M."/>
            <person name="Ghai R."/>
            <person name="Kavagutti S V."/>
        </authorList>
    </citation>
    <scope>NUCLEOTIDE SEQUENCE</scope>
</reference>
<sequence>MTLVDNEVRSGSVSLLAGESPPGRRTDSVFRSAAALAAGVVLLILGLILVTTTRNAWPAFAEEGLSFVTSSTWDVAGAAFGTLAFTYGTLVISAIALLIAVPVSIGVALFVTEMVPKRLRAGVVMLIDLLSSVPSVVFGLWGILVVAPAITGVYTNISSALSGVPVLRTVFSGAPISGRSFFTAGLILAIMITPIITSITRETFATVPRAQKDAAYALGATNWEMIRGSVLPFSRSGIVAGVLLGFGRAIGETIAVALVIGSSPQITQRLFSSGDALSAVIANQFGESTGTYQAALIGMGVLLFVITLLISAFARAIISRAERRIGAESV</sequence>
<feature type="transmembrane region" description="Helical" evidence="10">
    <location>
        <begin position="292"/>
        <end position="314"/>
    </location>
</feature>
<evidence type="ECO:0000256" key="7">
    <source>
        <dbReference type="ARBA" id="ARBA00022989"/>
    </source>
</evidence>
<evidence type="ECO:0000256" key="8">
    <source>
        <dbReference type="ARBA" id="ARBA00023136"/>
    </source>
</evidence>
<evidence type="ECO:0000256" key="1">
    <source>
        <dbReference type="ARBA" id="ARBA00004651"/>
    </source>
</evidence>
<dbReference type="InterPro" id="IPR035906">
    <property type="entry name" value="MetI-like_sf"/>
</dbReference>
<evidence type="ECO:0000256" key="2">
    <source>
        <dbReference type="ARBA" id="ARBA00007069"/>
    </source>
</evidence>
<keyword evidence="6 10" id="KW-0812">Transmembrane</keyword>
<evidence type="ECO:0000256" key="3">
    <source>
        <dbReference type="ARBA" id="ARBA00022448"/>
    </source>
</evidence>
<protein>
    <submittedName>
        <fullName evidence="12">Unannotated protein</fullName>
    </submittedName>
</protein>
<evidence type="ECO:0000256" key="4">
    <source>
        <dbReference type="ARBA" id="ARBA00022475"/>
    </source>
</evidence>
<name>A0A6J6LA16_9ZZZZ</name>
<feature type="transmembrane region" description="Helical" evidence="10">
    <location>
        <begin position="123"/>
        <end position="150"/>
    </location>
</feature>
<feature type="transmembrane region" description="Helical" evidence="10">
    <location>
        <begin position="91"/>
        <end position="111"/>
    </location>
</feature>
<comment type="subcellular location">
    <subcellularLocation>
        <location evidence="1">Cell membrane</location>
        <topology evidence="1">Multi-pass membrane protein</topology>
    </subcellularLocation>
</comment>
<keyword evidence="5" id="KW-0592">Phosphate transport</keyword>
<evidence type="ECO:0000256" key="9">
    <source>
        <dbReference type="SAM" id="MobiDB-lite"/>
    </source>
</evidence>
<feature type="region of interest" description="Disordered" evidence="9">
    <location>
        <begin position="1"/>
        <end position="24"/>
    </location>
</feature>
<organism evidence="12">
    <name type="scientific">freshwater metagenome</name>
    <dbReference type="NCBI Taxonomy" id="449393"/>
    <lineage>
        <taxon>unclassified sequences</taxon>
        <taxon>metagenomes</taxon>
        <taxon>ecological metagenomes</taxon>
    </lineage>
</organism>
<dbReference type="SUPFAM" id="SSF161098">
    <property type="entry name" value="MetI-like"/>
    <property type="match status" value="1"/>
</dbReference>
<evidence type="ECO:0000256" key="10">
    <source>
        <dbReference type="SAM" id="Phobius"/>
    </source>
</evidence>
<evidence type="ECO:0000313" key="12">
    <source>
        <dbReference type="EMBL" id="CAB4657319.1"/>
    </source>
</evidence>
<dbReference type="NCBIfam" id="TIGR02138">
    <property type="entry name" value="phosphate_pstC"/>
    <property type="match status" value="1"/>
</dbReference>
<evidence type="ECO:0000256" key="6">
    <source>
        <dbReference type="ARBA" id="ARBA00022692"/>
    </source>
</evidence>
<dbReference type="EMBL" id="CAEZWM010000080">
    <property type="protein sequence ID" value="CAB4657319.1"/>
    <property type="molecule type" value="Genomic_DNA"/>
</dbReference>
<dbReference type="GO" id="GO:0005886">
    <property type="term" value="C:plasma membrane"/>
    <property type="evidence" value="ECO:0007669"/>
    <property type="project" value="UniProtKB-SubCell"/>
</dbReference>
<feature type="transmembrane region" description="Helical" evidence="10">
    <location>
        <begin position="170"/>
        <end position="192"/>
    </location>
</feature>
<dbReference type="InterPro" id="IPR051124">
    <property type="entry name" value="Phosphate_Transport_Permease"/>
</dbReference>
<keyword evidence="4" id="KW-1003">Cell membrane</keyword>
<dbReference type="PROSITE" id="PS50928">
    <property type="entry name" value="ABC_TM1"/>
    <property type="match status" value="1"/>
</dbReference>
<accession>A0A6J6LA16</accession>
<keyword evidence="3" id="KW-0813">Transport</keyword>
<dbReference type="Pfam" id="PF00528">
    <property type="entry name" value="BPD_transp_1"/>
    <property type="match status" value="1"/>
</dbReference>
<dbReference type="CDD" id="cd06261">
    <property type="entry name" value="TM_PBP2"/>
    <property type="match status" value="1"/>
</dbReference>